<sequence>MTVNTKIDGDPASLRAVAGWLRDTLANQLDMSATDLNSVRMLAESGWDGEAGDAFTDKARGAFSKTDGLADEVRTYAAHFDSLAGDIQTAQTDMDNIRRDAAAAGLTVREQVVEKPSDDDPDMIAAYNTAALAADVVRERETFWGNTWKNMQNDIKDKWFLVVGDLVGGGAAARAVLNSSMLRSTAAQASSDALKALIEAKNAPAGTPRETIYRDMDWSREQMQNAGKALDDAEKAKANGKTLGLKVGGALAVAGIAYDIHNGKPVEQAVVSGTAGFAASVAVGAAVGSIVPGPGTAVGALAGAVVGAGAGIFTSGAVDSLYTDGLSVGGAVNGGIDALEATGDVIGTGVSKAWNAIF</sequence>
<gene>
    <name evidence="1" type="ORF">DFR75_1011522</name>
</gene>
<comment type="caution">
    <text evidence="1">The sequence shown here is derived from an EMBL/GenBank/DDBJ whole genome shotgun (WGS) entry which is preliminary data.</text>
</comment>
<proteinExistence type="predicted"/>
<dbReference type="Proteomes" id="UP000295087">
    <property type="component" value="Unassembled WGS sequence"/>
</dbReference>
<name>A0A4R6PU36_NOCIG</name>
<protein>
    <recommendedName>
        <fullName evidence="3">WXG100 family type VII secretion target</fullName>
    </recommendedName>
</protein>
<evidence type="ECO:0000313" key="2">
    <source>
        <dbReference type="Proteomes" id="UP000295087"/>
    </source>
</evidence>
<dbReference type="Gene3D" id="1.10.287.1060">
    <property type="entry name" value="ESAT-6-like"/>
    <property type="match status" value="1"/>
</dbReference>
<reference evidence="1 2" key="1">
    <citation type="submission" date="2019-03" db="EMBL/GenBank/DDBJ databases">
        <title>Genomic Encyclopedia of Type Strains, Phase IV (KMG-IV): sequencing the most valuable type-strain genomes for metagenomic binning, comparative biology and taxonomic classification.</title>
        <authorList>
            <person name="Goeker M."/>
        </authorList>
    </citation>
    <scope>NUCLEOTIDE SEQUENCE [LARGE SCALE GENOMIC DNA]</scope>
    <source>
        <strain evidence="1 2">DSM 44496</strain>
    </source>
</reference>
<accession>A0A4R6PU36</accession>
<dbReference type="AlphaFoldDB" id="A0A4R6PU36"/>
<evidence type="ECO:0008006" key="3">
    <source>
        <dbReference type="Google" id="ProtNLM"/>
    </source>
</evidence>
<keyword evidence="2" id="KW-1185">Reference proteome</keyword>
<organism evidence="1 2">
    <name type="scientific">Nocardia ignorata</name>
    <dbReference type="NCBI Taxonomy" id="145285"/>
    <lineage>
        <taxon>Bacteria</taxon>
        <taxon>Bacillati</taxon>
        <taxon>Actinomycetota</taxon>
        <taxon>Actinomycetes</taxon>
        <taxon>Mycobacteriales</taxon>
        <taxon>Nocardiaceae</taxon>
        <taxon>Nocardia</taxon>
    </lineage>
</organism>
<evidence type="ECO:0000313" key="1">
    <source>
        <dbReference type="EMBL" id="TDP42411.1"/>
    </source>
</evidence>
<dbReference type="EMBL" id="SNXK01000001">
    <property type="protein sequence ID" value="TDP42411.1"/>
    <property type="molecule type" value="Genomic_DNA"/>
</dbReference>